<protein>
    <recommendedName>
        <fullName evidence="4">Gfo/Idh/MocA-like oxidoreductase N-terminal domain-containing protein</fullName>
    </recommendedName>
</protein>
<dbReference type="EMBL" id="QJNS01000092">
    <property type="protein sequence ID" value="RYO88030.1"/>
    <property type="molecule type" value="Genomic_DNA"/>
</dbReference>
<evidence type="ECO:0000313" key="2">
    <source>
        <dbReference type="EMBL" id="RYO88030.1"/>
    </source>
</evidence>
<evidence type="ECO:0000256" key="1">
    <source>
        <dbReference type="SAM" id="MobiDB-lite"/>
    </source>
</evidence>
<accession>A0ABY0HAC3</accession>
<gene>
    <name evidence="2" type="ORF">DL762_003915</name>
</gene>
<proteinExistence type="predicted"/>
<keyword evidence="3" id="KW-1185">Reference proteome</keyword>
<organism evidence="2 3">
    <name type="scientific">Monosporascus cannonballus</name>
    <dbReference type="NCBI Taxonomy" id="155416"/>
    <lineage>
        <taxon>Eukaryota</taxon>
        <taxon>Fungi</taxon>
        <taxon>Dikarya</taxon>
        <taxon>Ascomycota</taxon>
        <taxon>Pezizomycotina</taxon>
        <taxon>Sordariomycetes</taxon>
        <taxon>Xylariomycetidae</taxon>
        <taxon>Xylariales</taxon>
        <taxon>Xylariales incertae sedis</taxon>
        <taxon>Monosporascus</taxon>
    </lineage>
</organism>
<sequence length="158" mass="16896">MPKIAIQSALVFDGEAPPARTRPAARRRSSSWRETPSGAAPGSIHGALFSRVAGRDVCVHGENEVPGFMAARVAEGCEYVKVVVDDPGHSQAVLNKLAEVAREHGKNSVAHAAQYRAFEGALSASFDAITHVPMEHPVDDEMSSIWPGNPSPSSRQWS</sequence>
<dbReference type="SUPFAM" id="SSF51556">
    <property type="entry name" value="Metallo-dependent hydrolases"/>
    <property type="match status" value="1"/>
</dbReference>
<feature type="region of interest" description="Disordered" evidence="1">
    <location>
        <begin position="15"/>
        <end position="40"/>
    </location>
</feature>
<evidence type="ECO:0008006" key="4">
    <source>
        <dbReference type="Google" id="ProtNLM"/>
    </source>
</evidence>
<reference evidence="2 3" key="1">
    <citation type="submission" date="2018-06" db="EMBL/GenBank/DDBJ databases">
        <title>Complete Genomes of Monosporascus.</title>
        <authorList>
            <person name="Robinson A.J."/>
            <person name="Natvig D.O."/>
        </authorList>
    </citation>
    <scope>NUCLEOTIDE SEQUENCE [LARGE SCALE GENOMIC DNA]</scope>
    <source>
        <strain evidence="2 3">CBS 609.92</strain>
    </source>
</reference>
<dbReference type="Gene3D" id="3.20.20.140">
    <property type="entry name" value="Metal-dependent hydrolases"/>
    <property type="match status" value="1"/>
</dbReference>
<evidence type="ECO:0000313" key="3">
    <source>
        <dbReference type="Proteomes" id="UP000294003"/>
    </source>
</evidence>
<name>A0ABY0HAC3_9PEZI</name>
<comment type="caution">
    <text evidence="2">The sequence shown here is derived from an EMBL/GenBank/DDBJ whole genome shotgun (WGS) entry which is preliminary data.</text>
</comment>
<dbReference type="InterPro" id="IPR032466">
    <property type="entry name" value="Metal_Hydrolase"/>
</dbReference>
<dbReference type="Proteomes" id="UP000294003">
    <property type="component" value="Unassembled WGS sequence"/>
</dbReference>
<feature type="region of interest" description="Disordered" evidence="1">
    <location>
        <begin position="138"/>
        <end position="158"/>
    </location>
</feature>